<keyword evidence="3" id="KW-1185">Reference proteome</keyword>
<evidence type="ECO:0000313" key="2">
    <source>
        <dbReference type="EMBL" id="TVU09912.1"/>
    </source>
</evidence>
<feature type="compositionally biased region" description="Basic and acidic residues" evidence="1">
    <location>
        <begin position="205"/>
        <end position="215"/>
    </location>
</feature>
<protein>
    <submittedName>
        <fullName evidence="2">Uncharacterized protein</fullName>
    </submittedName>
</protein>
<dbReference type="OrthoDB" id="1669448at2759"/>
<proteinExistence type="predicted"/>
<evidence type="ECO:0000313" key="3">
    <source>
        <dbReference type="Proteomes" id="UP000324897"/>
    </source>
</evidence>
<dbReference type="PANTHER" id="PTHR36078:SF2">
    <property type="entry name" value="OS09G0473966 PROTEIN"/>
    <property type="match status" value="1"/>
</dbReference>
<feature type="compositionally biased region" description="Low complexity" evidence="1">
    <location>
        <begin position="70"/>
        <end position="87"/>
    </location>
</feature>
<feature type="region of interest" description="Disordered" evidence="1">
    <location>
        <begin position="205"/>
        <end position="262"/>
    </location>
</feature>
<feature type="region of interest" description="Disordered" evidence="1">
    <location>
        <begin position="55"/>
        <end position="94"/>
    </location>
</feature>
<comment type="caution">
    <text evidence="2">The sequence shown here is derived from an EMBL/GenBank/DDBJ whole genome shotgun (WGS) entry which is preliminary data.</text>
</comment>
<dbReference type="EMBL" id="RWGY01000039">
    <property type="protein sequence ID" value="TVU09912.1"/>
    <property type="molecule type" value="Genomic_DNA"/>
</dbReference>
<name>A0A5J9TF61_9POAL</name>
<dbReference type="PANTHER" id="PTHR36078">
    <property type="entry name" value="BNACNNG21220D PROTEIN"/>
    <property type="match status" value="1"/>
</dbReference>
<reference evidence="2 3" key="1">
    <citation type="journal article" date="2019" name="Sci. Rep.">
        <title>A high-quality genome of Eragrostis curvula grass provides insights into Poaceae evolution and supports new strategies to enhance forage quality.</title>
        <authorList>
            <person name="Carballo J."/>
            <person name="Santos B.A.C.M."/>
            <person name="Zappacosta D."/>
            <person name="Garbus I."/>
            <person name="Selva J.P."/>
            <person name="Gallo C.A."/>
            <person name="Diaz A."/>
            <person name="Albertini E."/>
            <person name="Caccamo M."/>
            <person name="Echenique V."/>
        </authorList>
    </citation>
    <scope>NUCLEOTIDE SEQUENCE [LARGE SCALE GENOMIC DNA]</scope>
    <source>
        <strain evidence="3">cv. Victoria</strain>
        <tissue evidence="2">Leaf</tissue>
    </source>
</reference>
<dbReference type="Proteomes" id="UP000324897">
    <property type="component" value="Chromosome 3"/>
</dbReference>
<gene>
    <name evidence="2" type="ORF">EJB05_43411</name>
</gene>
<feature type="compositionally biased region" description="Polar residues" evidence="1">
    <location>
        <begin position="216"/>
        <end position="230"/>
    </location>
</feature>
<sequence length="262" mass="28002">MCAQNKTRLLQAEAHAGSQAPFALSTDLPAIFSAPAFRQRLTGVRATEPLMASSPWPAAAGASPAPPLEEPATAAAAATSAVGSAPTSEHHPVKEGGVAATAAVPLQEEAKPQLPRDDDSEAEIQEHEQKIKKYQAILAARLKAKFFSKKAFDGGIHALFSFLQYLESQVSRSWNIFERTTVIQGEIIQSSRWPCTRSFANPELFSRDKNSHEKGTPSSAADFSAKNNSPPLAGEASPKNNAGTLATENNLMPGKRQQSKKT</sequence>
<evidence type="ECO:0000256" key="1">
    <source>
        <dbReference type="SAM" id="MobiDB-lite"/>
    </source>
</evidence>
<feature type="compositionally biased region" description="Polar residues" evidence="1">
    <location>
        <begin position="238"/>
        <end position="250"/>
    </location>
</feature>
<dbReference type="AlphaFoldDB" id="A0A5J9TF61"/>
<accession>A0A5J9TF61</accession>
<organism evidence="2 3">
    <name type="scientific">Eragrostis curvula</name>
    <name type="common">weeping love grass</name>
    <dbReference type="NCBI Taxonomy" id="38414"/>
    <lineage>
        <taxon>Eukaryota</taxon>
        <taxon>Viridiplantae</taxon>
        <taxon>Streptophyta</taxon>
        <taxon>Embryophyta</taxon>
        <taxon>Tracheophyta</taxon>
        <taxon>Spermatophyta</taxon>
        <taxon>Magnoliopsida</taxon>
        <taxon>Liliopsida</taxon>
        <taxon>Poales</taxon>
        <taxon>Poaceae</taxon>
        <taxon>PACMAD clade</taxon>
        <taxon>Chloridoideae</taxon>
        <taxon>Eragrostideae</taxon>
        <taxon>Eragrostidinae</taxon>
        <taxon>Eragrostis</taxon>
    </lineage>
</organism>
<dbReference type="Gramene" id="TVU09912">
    <property type="protein sequence ID" value="TVU09912"/>
    <property type="gene ID" value="EJB05_43411"/>
</dbReference>
<feature type="non-terminal residue" evidence="2">
    <location>
        <position position="1"/>
    </location>
</feature>